<reference evidence="2" key="2">
    <citation type="submission" date="2020-09" db="EMBL/GenBank/DDBJ databases">
        <authorList>
            <person name="Sun Q."/>
            <person name="Zhou Y."/>
        </authorList>
    </citation>
    <scope>NUCLEOTIDE SEQUENCE</scope>
    <source>
        <strain evidence="2">CGMCC 1.15493</strain>
    </source>
</reference>
<dbReference type="SUPFAM" id="SSF55961">
    <property type="entry name" value="Bet v1-like"/>
    <property type="match status" value="1"/>
</dbReference>
<sequence>MTTRTILIAAGLLALATPALAIDVERSAEVTAAPAKVWAMIGEFCGIGDWHPAVEKCSLSEADGIRTRTLSLAGGGTLVETETSRDDSLRSYGYKIVDGPLPVANYMSMIAVREGDEAGESEIIWTGRFDAKGATEEKATEAIVGIYESGIAALVEKLQQ</sequence>
<protein>
    <submittedName>
        <fullName evidence="2">MxaD family protein</fullName>
    </submittedName>
</protein>
<dbReference type="PANTHER" id="PTHR39332:SF7">
    <property type="entry name" value="SRPBCC FAMILY PROTEIN"/>
    <property type="match status" value="1"/>
</dbReference>
<dbReference type="Proteomes" id="UP000613160">
    <property type="component" value="Unassembled WGS sequence"/>
</dbReference>
<dbReference type="Gene3D" id="3.30.530.20">
    <property type="match status" value="1"/>
</dbReference>
<dbReference type="PANTHER" id="PTHR39332">
    <property type="entry name" value="BLL4707 PROTEIN"/>
    <property type="match status" value="1"/>
</dbReference>
<name>A0A917D9V7_9HYPH</name>
<proteinExistence type="predicted"/>
<evidence type="ECO:0000313" key="2">
    <source>
        <dbReference type="EMBL" id="GGD15026.1"/>
    </source>
</evidence>
<feature type="chain" id="PRO_5037081387" evidence="1">
    <location>
        <begin position="22"/>
        <end position="160"/>
    </location>
</feature>
<evidence type="ECO:0000313" key="3">
    <source>
        <dbReference type="Proteomes" id="UP000613160"/>
    </source>
</evidence>
<reference evidence="2" key="1">
    <citation type="journal article" date="2014" name="Int. J. Syst. Evol. Microbiol.">
        <title>Complete genome sequence of Corynebacterium casei LMG S-19264T (=DSM 44701T), isolated from a smear-ripened cheese.</title>
        <authorList>
            <consortium name="US DOE Joint Genome Institute (JGI-PGF)"/>
            <person name="Walter F."/>
            <person name="Albersmeier A."/>
            <person name="Kalinowski J."/>
            <person name="Ruckert C."/>
        </authorList>
    </citation>
    <scope>NUCLEOTIDE SEQUENCE</scope>
    <source>
        <strain evidence="2">CGMCC 1.15493</strain>
    </source>
</reference>
<dbReference type="RefSeq" id="WP_188850167.1">
    <property type="nucleotide sequence ID" value="NZ_BMJJ01000003.1"/>
</dbReference>
<dbReference type="Pfam" id="PF10604">
    <property type="entry name" value="Polyketide_cyc2"/>
    <property type="match status" value="1"/>
</dbReference>
<feature type="signal peptide" evidence="1">
    <location>
        <begin position="1"/>
        <end position="21"/>
    </location>
</feature>
<evidence type="ECO:0000256" key="1">
    <source>
        <dbReference type="SAM" id="SignalP"/>
    </source>
</evidence>
<keyword evidence="1" id="KW-0732">Signal</keyword>
<dbReference type="AlphaFoldDB" id="A0A917D9V7"/>
<dbReference type="EMBL" id="BMJJ01000003">
    <property type="protein sequence ID" value="GGD15026.1"/>
    <property type="molecule type" value="Genomic_DNA"/>
</dbReference>
<dbReference type="InterPro" id="IPR023393">
    <property type="entry name" value="START-like_dom_sf"/>
</dbReference>
<gene>
    <name evidence="2" type="ORF">GCM10011335_17270</name>
</gene>
<accession>A0A917D9V7</accession>
<dbReference type="InterPro" id="IPR019587">
    <property type="entry name" value="Polyketide_cyclase/dehydratase"/>
</dbReference>
<dbReference type="CDD" id="cd07821">
    <property type="entry name" value="PYR_PYL_RCAR_like"/>
    <property type="match status" value="1"/>
</dbReference>
<keyword evidence="3" id="KW-1185">Reference proteome</keyword>
<organism evidence="2 3">
    <name type="scientific">Aureimonas glaciei</name>
    <dbReference type="NCBI Taxonomy" id="1776957"/>
    <lineage>
        <taxon>Bacteria</taxon>
        <taxon>Pseudomonadati</taxon>
        <taxon>Pseudomonadota</taxon>
        <taxon>Alphaproteobacteria</taxon>
        <taxon>Hyphomicrobiales</taxon>
        <taxon>Aurantimonadaceae</taxon>
        <taxon>Aureimonas</taxon>
    </lineage>
</organism>
<comment type="caution">
    <text evidence="2">The sequence shown here is derived from an EMBL/GenBank/DDBJ whole genome shotgun (WGS) entry which is preliminary data.</text>
</comment>